<feature type="region of interest" description="SAW" evidence="7">
    <location>
        <begin position="558"/>
        <end position="634"/>
    </location>
</feature>
<evidence type="ECO:0000313" key="10">
    <source>
        <dbReference type="Proteomes" id="UP000824120"/>
    </source>
</evidence>
<feature type="transmembrane region" description="Helical" evidence="8">
    <location>
        <begin position="98"/>
        <end position="118"/>
    </location>
</feature>
<dbReference type="PROSITE" id="PS50985">
    <property type="entry name" value="GRAS"/>
    <property type="match status" value="1"/>
</dbReference>
<dbReference type="FunFam" id="3.30.300.90:FF:000004">
    <property type="entry name" value="SufE-like protein, chloroplastic"/>
    <property type="match status" value="1"/>
</dbReference>
<keyword evidence="10" id="KW-1185">Reference proteome</keyword>
<keyword evidence="8" id="KW-1133">Transmembrane helix</keyword>
<dbReference type="PANTHER" id="PTHR31636">
    <property type="entry name" value="OSJNBA0084A10.13 PROTEIN-RELATED"/>
    <property type="match status" value="1"/>
</dbReference>
<comment type="similarity">
    <text evidence="7">Belongs to the GRAS family.</text>
</comment>
<evidence type="ECO:0000256" key="7">
    <source>
        <dbReference type="PROSITE-ProRule" id="PRU01191"/>
    </source>
</evidence>
<comment type="caution">
    <text evidence="9">The sequence shown here is derived from an EMBL/GenBank/DDBJ whole genome shotgun (WGS) entry which is preliminary data.</text>
</comment>
<comment type="caution">
    <text evidence="7">Lacks conserved residue(s) required for the propagation of feature annotation.</text>
</comment>
<keyword evidence="4" id="KW-0809">Transit peptide</keyword>
<evidence type="ECO:0000256" key="5">
    <source>
        <dbReference type="ARBA" id="ARBA00023015"/>
    </source>
</evidence>
<proteinExistence type="inferred from homology"/>
<dbReference type="GO" id="GO:0009507">
    <property type="term" value="C:chloroplast"/>
    <property type="evidence" value="ECO:0007669"/>
    <property type="project" value="UniProtKB-SubCell"/>
</dbReference>
<keyword evidence="6" id="KW-0804">Transcription</keyword>
<comment type="subcellular location">
    <subcellularLocation>
        <location evidence="1">Plastid</location>
        <location evidence="1">Chloroplast</location>
    </subcellularLocation>
</comment>
<dbReference type="Pfam" id="PF01722">
    <property type="entry name" value="BolA"/>
    <property type="match status" value="1"/>
</dbReference>
<dbReference type="Proteomes" id="UP000824120">
    <property type="component" value="Chromosome 9"/>
</dbReference>
<evidence type="ECO:0000256" key="2">
    <source>
        <dbReference type="ARBA" id="ARBA00022528"/>
    </source>
</evidence>
<dbReference type="Pfam" id="PF03514">
    <property type="entry name" value="GRAS"/>
    <property type="match status" value="1"/>
</dbReference>
<keyword evidence="3" id="KW-0934">Plastid</keyword>
<evidence type="ECO:0000256" key="4">
    <source>
        <dbReference type="ARBA" id="ARBA00022946"/>
    </source>
</evidence>
<evidence type="ECO:0000256" key="8">
    <source>
        <dbReference type="SAM" id="Phobius"/>
    </source>
</evidence>
<evidence type="ECO:0000313" key="9">
    <source>
        <dbReference type="EMBL" id="KAG5588283.1"/>
    </source>
</evidence>
<dbReference type="AlphaFoldDB" id="A0A9J5XJ00"/>
<dbReference type="OrthoDB" id="770224at2759"/>
<dbReference type="InterPro" id="IPR005202">
    <property type="entry name" value="TF_GRAS"/>
</dbReference>
<dbReference type="SUPFAM" id="SSF82657">
    <property type="entry name" value="BolA-like"/>
    <property type="match status" value="1"/>
</dbReference>
<dbReference type="EMBL" id="JACXVP010000009">
    <property type="protein sequence ID" value="KAG5588283.1"/>
    <property type="molecule type" value="Genomic_DNA"/>
</dbReference>
<reference evidence="9 10" key="1">
    <citation type="submission" date="2020-09" db="EMBL/GenBank/DDBJ databases">
        <title>De no assembly of potato wild relative species, Solanum commersonii.</title>
        <authorList>
            <person name="Cho K."/>
        </authorList>
    </citation>
    <scope>NUCLEOTIDE SEQUENCE [LARGE SCALE GENOMIC DNA]</scope>
    <source>
        <strain evidence="9">LZ3.2</strain>
        <tissue evidence="9">Leaf</tissue>
    </source>
</reference>
<keyword evidence="8" id="KW-0812">Transmembrane</keyword>
<gene>
    <name evidence="9" type="ORF">H5410_048717</name>
</gene>
<dbReference type="InterPro" id="IPR002634">
    <property type="entry name" value="BolA"/>
</dbReference>
<evidence type="ECO:0000256" key="1">
    <source>
        <dbReference type="ARBA" id="ARBA00004229"/>
    </source>
</evidence>
<evidence type="ECO:0000256" key="6">
    <source>
        <dbReference type="ARBA" id="ARBA00023163"/>
    </source>
</evidence>
<keyword evidence="2" id="KW-0150">Chloroplast</keyword>
<feature type="region of interest" description="Leucine repeat II (LRII)" evidence="7">
    <location>
        <begin position="426"/>
        <end position="458"/>
    </location>
</feature>
<keyword evidence="8" id="KW-0472">Membrane</keyword>
<keyword evidence="5" id="KW-0805">Transcription regulation</keyword>
<dbReference type="Gene3D" id="3.30.300.90">
    <property type="entry name" value="BolA-like"/>
    <property type="match status" value="1"/>
</dbReference>
<evidence type="ECO:0000256" key="3">
    <source>
        <dbReference type="ARBA" id="ARBA00022640"/>
    </source>
</evidence>
<name>A0A9J5XJ00_SOLCO</name>
<dbReference type="InterPro" id="IPR036065">
    <property type="entry name" value="BolA-like_sf"/>
</dbReference>
<accession>A0A9J5XJ00</accession>
<protein>
    <submittedName>
        <fullName evidence="9">Uncharacterized protein</fullName>
    </submittedName>
</protein>
<organism evidence="9 10">
    <name type="scientific">Solanum commersonii</name>
    <name type="common">Commerson's wild potato</name>
    <name type="synonym">Commerson's nightshade</name>
    <dbReference type="NCBI Taxonomy" id="4109"/>
    <lineage>
        <taxon>Eukaryota</taxon>
        <taxon>Viridiplantae</taxon>
        <taxon>Streptophyta</taxon>
        <taxon>Embryophyta</taxon>
        <taxon>Tracheophyta</taxon>
        <taxon>Spermatophyta</taxon>
        <taxon>Magnoliopsida</taxon>
        <taxon>eudicotyledons</taxon>
        <taxon>Gunneridae</taxon>
        <taxon>Pentapetalae</taxon>
        <taxon>asterids</taxon>
        <taxon>lamiids</taxon>
        <taxon>Solanales</taxon>
        <taxon>Solanaceae</taxon>
        <taxon>Solanoideae</taxon>
        <taxon>Solaneae</taxon>
        <taxon>Solanum</taxon>
    </lineage>
</organism>
<sequence length="636" mass="71754">MASRGILSRASRMKTRLQSALEANLIEVEDVSYQHAGHAAVRETGTNETHFNLKIVSNKFDGQNLVKRHRMVYDLLTDEFQSGLHALSIVAKTPKENGMMVSLLLYLFYMLVFCYALLELIDEGVYSQDSGSYALLNRPPLEIPLSLRLACAKHGVRDHPEPGQDYSSQAFSQCSHARNKKKANQCSDHAEGRQGSLRQGLNESSFQLSRGTAESRVLSAPTIMKIAKQRLLNHISQKFDPYSIIFNPLTANSGLSPELVQDLDLAELLQASAQLVATRTFDRARKLLSLCNQSASATGTPVQKIVYYFADALQHRIDREMGKMLFTGEEDIEVYSIEMEEFIMDLEPAEFAKRPLYAYRQATKFTGIQAILDCTITAKRVHLIDLAIKSGSHWTTFMQVVADLDKCPLEHLKISAVGRSKRMMEDVGRRLSAFAAETLVNVSFCFKTVVSDLKNLKSDSFDVEADEVVAFYSDTILWTMLAWPNELESMMEVIRSLDPCIMVVIEALSNTNLPKFIDSFDESLTHFSAVADCFDVYHKGVAISGGFYIQKIIRNMITYHGEETVPRYGDLKVWRDLFSRFHMVETELSHSSLCQASLLFELPKFRGFCTFELDGKWLVISWKGTPIISASAWKFH</sequence>